<comment type="caution">
    <text evidence="5">The sequence shown here is derived from an EMBL/GenBank/DDBJ whole genome shotgun (WGS) entry which is preliminary data.</text>
</comment>
<feature type="compositionally biased region" description="Polar residues" evidence="2">
    <location>
        <begin position="715"/>
        <end position="733"/>
    </location>
</feature>
<gene>
    <name evidence="5" type="primary">Necator_chrV.g20424</name>
    <name evidence="5" type="ORF">RB195_015631</name>
</gene>
<keyword evidence="3" id="KW-0732">Signal</keyword>
<evidence type="ECO:0000313" key="5">
    <source>
        <dbReference type="EMBL" id="KAK6757925.1"/>
    </source>
</evidence>
<dbReference type="PROSITE" id="PS50157">
    <property type="entry name" value="ZINC_FINGER_C2H2_2"/>
    <property type="match status" value="1"/>
</dbReference>
<keyword evidence="1" id="KW-0862">Zinc</keyword>
<dbReference type="PANTHER" id="PTHR33936">
    <property type="entry name" value="PROTEIN CBG17840"/>
    <property type="match status" value="1"/>
</dbReference>
<evidence type="ECO:0000256" key="1">
    <source>
        <dbReference type="PROSITE-ProRule" id="PRU00042"/>
    </source>
</evidence>
<proteinExistence type="predicted"/>
<dbReference type="PANTHER" id="PTHR33936:SF25">
    <property type="entry name" value="C2H2-TYPE DOMAIN-CONTAINING PROTEIN"/>
    <property type="match status" value="1"/>
</dbReference>
<keyword evidence="1" id="KW-0863">Zinc-finger</keyword>
<dbReference type="EMBL" id="JAVFWL010000005">
    <property type="protein sequence ID" value="KAK6757925.1"/>
    <property type="molecule type" value="Genomic_DNA"/>
</dbReference>
<keyword evidence="1" id="KW-0479">Metal-binding</keyword>
<protein>
    <recommendedName>
        <fullName evidence="4">C2H2-type domain-containing protein</fullName>
    </recommendedName>
</protein>
<dbReference type="InterPro" id="IPR013087">
    <property type="entry name" value="Znf_C2H2_type"/>
</dbReference>
<name>A0ABR1E5G1_NECAM</name>
<evidence type="ECO:0000256" key="3">
    <source>
        <dbReference type="SAM" id="SignalP"/>
    </source>
</evidence>
<evidence type="ECO:0000313" key="6">
    <source>
        <dbReference type="Proteomes" id="UP001303046"/>
    </source>
</evidence>
<feature type="chain" id="PRO_5046105491" description="C2H2-type domain-containing protein" evidence="3">
    <location>
        <begin position="20"/>
        <end position="1010"/>
    </location>
</feature>
<feature type="compositionally biased region" description="Basic and acidic residues" evidence="2">
    <location>
        <begin position="704"/>
        <end position="714"/>
    </location>
</feature>
<dbReference type="Gene3D" id="3.30.160.60">
    <property type="entry name" value="Classic Zinc Finger"/>
    <property type="match status" value="1"/>
</dbReference>
<dbReference type="InterPro" id="IPR052797">
    <property type="entry name" value="RegFact_GeneExpr_CellDeath"/>
</dbReference>
<feature type="region of interest" description="Disordered" evidence="2">
    <location>
        <begin position="704"/>
        <end position="742"/>
    </location>
</feature>
<evidence type="ECO:0000256" key="2">
    <source>
        <dbReference type="SAM" id="MobiDB-lite"/>
    </source>
</evidence>
<evidence type="ECO:0000259" key="4">
    <source>
        <dbReference type="PROSITE" id="PS50157"/>
    </source>
</evidence>
<accession>A0ABR1E5G1</accession>
<dbReference type="Proteomes" id="UP001303046">
    <property type="component" value="Unassembled WGS sequence"/>
</dbReference>
<sequence>MAQLFTSIILILSIDKLSPSQMAFNWEIFDQRQTENITSATLLYCESVRATPDLLLDIEPGFRRNVSIELSLSLLRILTGGDSAKSLIAMSRRSAVKRPYPANVAASLTGNSEPHIHSDSDGDEFIDVETIGSGQVRAAHFVDASATESVSPQARTAVRRRRLAPRLRRSATKFRSCVGAVSFIPRVTTPRVTLVGRGRTESLSSTFLNVDNSQRHAEQVASTASSKRVPILAKEGIGTYVVPKLPLEEMTMSTRALRAIQEDHKTQCDENQLERIPISEFSSDKEVKAAVLLTSAEPSTSSDPLNAASGKKSDSTSPIGCAHFHCPVTFSSIDELVSHLVVFHCQHQFSPRKMTFMSTEKYEAWKTTYEKTHDAKMLTDDTCEQSEGLLRMRYYCEHCDNKSHQPEERRSRTKDKFTSITAICPAHFTASINQEKNTVVVVGCFAHLGHAKKTVQPQVITSGSPTQKSRQKPVQAKCKHCGKWFMSRVVMNRHVKEQHSDPNIIKGTTIECGDPHCDVVCDRMSTLCEHVAQEHGREDLIIEEFKFSDIAKFKEWKKELETGTVSKFVLSSSRTRASGVIQSYFLCHLSGYANRSRHSTPPVGRLRSTKKLGRYCTAFMNTKEFKDGSVLVQCCLGHFGHGFDVRRLPLPDKVKDEVTELLLKGVTTQEVYETVRKRYSQTERGYYLQRYEIRNIADKLRKQGLLSHKDREKQTNTLEHLSSSQMPANSSLSMEKPHAPTPNVRFQSLRIQSERAQIFRSVWKMDDLSDPKLERSLEQSHYAHPGRSTSALEVASSGDRLRDVSPPIIGTSGYMEFHGAMVYDDMIVADENDVDSLTYFDETQHGESLLDAIHSERDPTECSSTIVTAKVTPLLMEPQPTGNVSFDESMIDINRRIHVLQDQRRRTHDANKLNLLLTQIRDLQGQLVRNVPQTTGFIQTTEQEFDGEEDDEEVQYDPIEGDDAVCFEVEVESSEAPSKGRPSISMERYKDLGFETDPYEEVVTAGYELL</sequence>
<organism evidence="5 6">
    <name type="scientific">Necator americanus</name>
    <name type="common">Human hookworm</name>
    <dbReference type="NCBI Taxonomy" id="51031"/>
    <lineage>
        <taxon>Eukaryota</taxon>
        <taxon>Metazoa</taxon>
        <taxon>Ecdysozoa</taxon>
        <taxon>Nematoda</taxon>
        <taxon>Chromadorea</taxon>
        <taxon>Rhabditida</taxon>
        <taxon>Rhabditina</taxon>
        <taxon>Rhabditomorpha</taxon>
        <taxon>Strongyloidea</taxon>
        <taxon>Ancylostomatidae</taxon>
        <taxon>Bunostominae</taxon>
        <taxon>Necator</taxon>
    </lineage>
</organism>
<dbReference type="PROSITE" id="PS00028">
    <property type="entry name" value="ZINC_FINGER_C2H2_1"/>
    <property type="match status" value="2"/>
</dbReference>
<keyword evidence="6" id="KW-1185">Reference proteome</keyword>
<dbReference type="SMART" id="SM00355">
    <property type="entry name" value="ZnF_C2H2"/>
    <property type="match status" value="3"/>
</dbReference>
<reference evidence="5 6" key="1">
    <citation type="submission" date="2023-08" db="EMBL/GenBank/DDBJ databases">
        <title>A Necator americanus chromosomal reference genome.</title>
        <authorList>
            <person name="Ilik V."/>
            <person name="Petrzelkova K.J."/>
            <person name="Pardy F."/>
            <person name="Fuh T."/>
            <person name="Niatou-Singa F.S."/>
            <person name="Gouil Q."/>
            <person name="Baker L."/>
            <person name="Ritchie M.E."/>
            <person name="Jex A.R."/>
            <person name="Gazzola D."/>
            <person name="Li H."/>
            <person name="Toshio Fujiwara R."/>
            <person name="Zhan B."/>
            <person name="Aroian R.V."/>
            <person name="Pafco B."/>
            <person name="Schwarz E.M."/>
        </authorList>
    </citation>
    <scope>NUCLEOTIDE SEQUENCE [LARGE SCALE GENOMIC DNA]</scope>
    <source>
        <strain evidence="5 6">Aroian</strain>
        <tissue evidence="5">Whole animal</tissue>
    </source>
</reference>
<feature type="domain" description="C2H2-type" evidence="4">
    <location>
        <begin position="476"/>
        <end position="504"/>
    </location>
</feature>
<feature type="signal peptide" evidence="3">
    <location>
        <begin position="1"/>
        <end position="19"/>
    </location>
</feature>